<dbReference type="GO" id="GO:0000938">
    <property type="term" value="C:GARP complex"/>
    <property type="evidence" value="ECO:0000318"/>
    <property type="project" value="GO_Central"/>
</dbReference>
<evidence type="ECO:0000256" key="5">
    <source>
        <dbReference type="ARBA" id="ARBA00023034"/>
    </source>
</evidence>
<dbReference type="STRING" id="81824.A9V9B2"/>
<keyword evidence="5" id="KW-0333">Golgi apparatus</keyword>
<dbReference type="FunCoup" id="A9V9B2">
    <property type="interactions" value="1422"/>
</dbReference>
<proteinExistence type="inferred from homology"/>
<dbReference type="OMA" id="IHVVMVE"/>
<dbReference type="EMBL" id="CH991570">
    <property type="protein sequence ID" value="EDQ85829.1"/>
    <property type="molecule type" value="Genomic_DNA"/>
</dbReference>
<dbReference type="Pfam" id="PF20655">
    <property type="entry name" value="Vps52_C"/>
    <property type="match status" value="1"/>
</dbReference>
<evidence type="ECO:0000313" key="8">
    <source>
        <dbReference type="EMBL" id="EDQ85829.1"/>
    </source>
</evidence>
<dbReference type="InParanoid" id="A9V9B2"/>
<dbReference type="GO" id="GO:0019905">
    <property type="term" value="F:syntaxin binding"/>
    <property type="evidence" value="ECO:0000318"/>
    <property type="project" value="GO_Central"/>
</dbReference>
<dbReference type="RefSeq" id="XP_001749308.1">
    <property type="nucleotide sequence ID" value="XM_001749256.1"/>
</dbReference>
<reference evidence="8 9" key="1">
    <citation type="journal article" date="2008" name="Nature">
        <title>The genome of the choanoflagellate Monosiga brevicollis and the origin of metazoans.</title>
        <authorList>
            <consortium name="JGI Sequencing"/>
            <person name="King N."/>
            <person name="Westbrook M.J."/>
            <person name="Young S.L."/>
            <person name="Kuo A."/>
            <person name="Abedin M."/>
            <person name="Chapman J."/>
            <person name="Fairclough S."/>
            <person name="Hellsten U."/>
            <person name="Isogai Y."/>
            <person name="Letunic I."/>
            <person name="Marr M."/>
            <person name="Pincus D."/>
            <person name="Putnam N."/>
            <person name="Rokas A."/>
            <person name="Wright K.J."/>
            <person name="Zuzow R."/>
            <person name="Dirks W."/>
            <person name="Good M."/>
            <person name="Goodstein D."/>
            <person name="Lemons D."/>
            <person name="Li W."/>
            <person name="Lyons J.B."/>
            <person name="Morris A."/>
            <person name="Nichols S."/>
            <person name="Richter D.J."/>
            <person name="Salamov A."/>
            <person name="Bork P."/>
            <person name="Lim W.A."/>
            <person name="Manning G."/>
            <person name="Miller W.T."/>
            <person name="McGinnis W."/>
            <person name="Shapiro H."/>
            <person name="Tjian R."/>
            <person name="Grigoriev I.V."/>
            <person name="Rokhsar D."/>
        </authorList>
    </citation>
    <scope>NUCLEOTIDE SEQUENCE [LARGE SCALE GENOMIC DNA]</scope>
    <source>
        <strain evidence="9">MX1 / ATCC 50154</strain>
    </source>
</reference>
<feature type="domain" description="Vps52 C-terminal" evidence="7">
    <location>
        <begin position="273"/>
        <end position="585"/>
    </location>
</feature>
<dbReference type="InterPro" id="IPR048361">
    <property type="entry name" value="Vps52_C"/>
</dbReference>
<evidence type="ECO:0000256" key="2">
    <source>
        <dbReference type="ARBA" id="ARBA00008180"/>
    </source>
</evidence>
<dbReference type="InterPro" id="IPR007258">
    <property type="entry name" value="Vps52"/>
</dbReference>
<dbReference type="KEGG" id="mbr:MONBRDRAFT_34071"/>
<dbReference type="Proteomes" id="UP000001357">
    <property type="component" value="Unassembled WGS sequence"/>
</dbReference>
<keyword evidence="9" id="KW-1185">Reference proteome</keyword>
<keyword evidence="3" id="KW-0813">Transport</keyword>
<evidence type="ECO:0000259" key="6">
    <source>
        <dbReference type="Pfam" id="PF04129"/>
    </source>
</evidence>
<evidence type="ECO:0000256" key="4">
    <source>
        <dbReference type="ARBA" id="ARBA00022927"/>
    </source>
</evidence>
<dbReference type="GO" id="GO:0032456">
    <property type="term" value="P:endocytic recycling"/>
    <property type="evidence" value="ECO:0000318"/>
    <property type="project" value="GO_Central"/>
</dbReference>
<gene>
    <name evidence="8" type="ORF">MONBRDRAFT_34071</name>
</gene>
<keyword evidence="4" id="KW-0653">Protein transport</keyword>
<dbReference type="GO" id="GO:0005829">
    <property type="term" value="C:cytosol"/>
    <property type="evidence" value="ECO:0007669"/>
    <property type="project" value="GOC"/>
</dbReference>
<comment type="subcellular location">
    <subcellularLocation>
        <location evidence="1">Golgi apparatus</location>
        <location evidence="1">trans-Golgi network</location>
    </subcellularLocation>
</comment>
<protein>
    <recommendedName>
        <fullName evidence="10">Vacuolar protein sorting-associated protein 52 homolog</fullName>
    </recommendedName>
</protein>
<name>A9V9B2_MONBE</name>
<feature type="domain" description="Vps52 coiled-coil" evidence="6">
    <location>
        <begin position="72"/>
        <end position="256"/>
    </location>
</feature>
<evidence type="ECO:0000259" key="7">
    <source>
        <dbReference type="Pfam" id="PF20655"/>
    </source>
</evidence>
<accession>A9V9B2</accession>
<evidence type="ECO:0000256" key="1">
    <source>
        <dbReference type="ARBA" id="ARBA00004601"/>
    </source>
</evidence>
<evidence type="ECO:0000313" key="9">
    <source>
        <dbReference type="Proteomes" id="UP000001357"/>
    </source>
</evidence>
<evidence type="ECO:0008006" key="10">
    <source>
        <dbReference type="Google" id="ProtNLM"/>
    </source>
</evidence>
<dbReference type="eggNOG" id="KOG1961">
    <property type="taxonomic scope" value="Eukaryota"/>
</dbReference>
<dbReference type="GO" id="GO:0042147">
    <property type="term" value="P:retrograde transport, endosome to Golgi"/>
    <property type="evidence" value="ECO:0000318"/>
    <property type="project" value="GO_Central"/>
</dbReference>
<evidence type="ECO:0000256" key="3">
    <source>
        <dbReference type="ARBA" id="ARBA00022448"/>
    </source>
</evidence>
<comment type="similarity">
    <text evidence="2">Belongs to the VPS52 family.</text>
</comment>
<dbReference type="GO" id="GO:0015031">
    <property type="term" value="P:protein transport"/>
    <property type="evidence" value="ECO:0007669"/>
    <property type="project" value="UniProtKB-KW"/>
</dbReference>
<dbReference type="Pfam" id="PF04129">
    <property type="entry name" value="Vps52_CC"/>
    <property type="match status" value="1"/>
</dbReference>
<dbReference type="InterPro" id="IPR048319">
    <property type="entry name" value="Vps52_CC"/>
</dbReference>
<dbReference type="GO" id="GO:0006896">
    <property type="term" value="P:Golgi to vacuole transport"/>
    <property type="evidence" value="ECO:0000318"/>
    <property type="project" value="GO_Central"/>
</dbReference>
<sequence>MAALEADASDELQLDLTQLDITGDDFDFDDNIEDHLQDEIVQEALDQGLDLRAHARQVERDLDSTIRESIQDYLSEALRMTELYHQVQSCDNILSSMENMLCEFQTNLGDISGEIQSLQGQSVDMSIRLKNRRQVQQPLSELIGRLALPSDIIDSIMSPTVGPDFEEAVKELHRKLVFVEERGGNLAAVGDVQGDLEQLSLQAAAKIRELFMNTIMRARKPGRDPQLILTFWRDNGGPTQMPQETLLKNKACFEFMLKHHRPTANELRAEYVNTMSKVHASYVKADVQRLLKMQISDNSSQDLLGAEAGTKRSGFFSSKPSTKAKQTTFTLGSRAKVLERLDDTILLSQNTEVQADKQQPLAYEDIFRSYQLAMADIGAREFLFCTEFFSVKEAKGYEFFKEVMGKAMGFILKHLETHLAASFDAIGIALCARINTHYRHYVSDKGVKALKSYFDTTEKLLWTNFERIIKAHLESVLTVDPSRLRDIDTRPHYIVRRYAEFSGAMIQLKQGHEFPVLDKCLKQLQHEVMNLILRIAAEFTDRKDQLVFLINNYDMMLSVYSGVTTQASQEAADTQAALQARIQEYALVELSPGFGGLIGFVKQAEASLATGRAEALAQNTGKIQGLIDSFASNWRDHINTINGGVMRSFTNFENGTAILQEALTQLVVYYEKFTAILKKAPFAQASSWKNLVDRHQLMVEVKKHKTTF</sequence>
<dbReference type="AlphaFoldDB" id="A9V9B2"/>
<dbReference type="PANTHER" id="PTHR14190">
    <property type="entry name" value="SUPPRESSOR OF ACTIN MUTATIONS 2/VACUOLAR PROTEIN SORTING 52"/>
    <property type="match status" value="1"/>
</dbReference>
<dbReference type="GO" id="GO:0007041">
    <property type="term" value="P:lysosomal transport"/>
    <property type="evidence" value="ECO:0000318"/>
    <property type="project" value="GO_Central"/>
</dbReference>
<dbReference type="GeneID" id="5894529"/>
<organism evidence="8 9">
    <name type="scientific">Monosiga brevicollis</name>
    <name type="common">Choanoflagellate</name>
    <dbReference type="NCBI Taxonomy" id="81824"/>
    <lineage>
        <taxon>Eukaryota</taxon>
        <taxon>Choanoflagellata</taxon>
        <taxon>Craspedida</taxon>
        <taxon>Salpingoecidae</taxon>
        <taxon>Monosiga</taxon>
    </lineage>
</organism>
<dbReference type="PANTHER" id="PTHR14190:SF7">
    <property type="entry name" value="VACUOLAR PROTEIN SORTING-ASSOCIATED PROTEIN 52 HOMOLOG"/>
    <property type="match status" value="1"/>
</dbReference>